<evidence type="ECO:0000256" key="1">
    <source>
        <dbReference type="SAM" id="Phobius"/>
    </source>
</evidence>
<name>A0A6I9X6G6_9HYME</name>
<keyword evidence="1" id="KW-0472">Membrane</keyword>
<gene>
    <name evidence="3" type="primary">LOC105429029</name>
</gene>
<reference evidence="3" key="1">
    <citation type="submission" date="2025-08" db="UniProtKB">
        <authorList>
            <consortium name="RefSeq"/>
        </authorList>
    </citation>
    <scope>IDENTIFICATION</scope>
</reference>
<dbReference type="KEGG" id="pbar:105429029"/>
<evidence type="ECO:0000313" key="2">
    <source>
        <dbReference type="Proteomes" id="UP000504615"/>
    </source>
</evidence>
<accession>A0A6I9X6G6</accession>
<dbReference type="GeneID" id="105429029"/>
<dbReference type="RefSeq" id="XP_011640033.1">
    <property type="nucleotide sequence ID" value="XM_011641731.2"/>
</dbReference>
<dbReference type="AlphaFoldDB" id="A0A6I9X6G6"/>
<dbReference type="Proteomes" id="UP000504615">
    <property type="component" value="Unplaced"/>
</dbReference>
<feature type="transmembrane region" description="Helical" evidence="1">
    <location>
        <begin position="6"/>
        <end position="28"/>
    </location>
</feature>
<proteinExistence type="predicted"/>
<feature type="transmembrane region" description="Helical" evidence="1">
    <location>
        <begin position="63"/>
        <end position="87"/>
    </location>
</feature>
<keyword evidence="1" id="KW-1133">Transmembrane helix</keyword>
<protein>
    <submittedName>
        <fullName evidence="3">Uncharacterized protein LOC105429029</fullName>
    </submittedName>
</protein>
<keyword evidence="1" id="KW-0812">Transmembrane</keyword>
<feature type="transmembrane region" description="Helical" evidence="1">
    <location>
        <begin position="118"/>
        <end position="137"/>
    </location>
</feature>
<evidence type="ECO:0000313" key="3">
    <source>
        <dbReference type="RefSeq" id="XP_011640033.1"/>
    </source>
</evidence>
<dbReference type="OrthoDB" id="7549686at2759"/>
<organism evidence="2 3">
    <name type="scientific">Pogonomyrmex barbatus</name>
    <name type="common">red harvester ant</name>
    <dbReference type="NCBI Taxonomy" id="144034"/>
    <lineage>
        <taxon>Eukaryota</taxon>
        <taxon>Metazoa</taxon>
        <taxon>Ecdysozoa</taxon>
        <taxon>Arthropoda</taxon>
        <taxon>Hexapoda</taxon>
        <taxon>Insecta</taxon>
        <taxon>Pterygota</taxon>
        <taxon>Neoptera</taxon>
        <taxon>Endopterygota</taxon>
        <taxon>Hymenoptera</taxon>
        <taxon>Apocrita</taxon>
        <taxon>Aculeata</taxon>
        <taxon>Formicoidea</taxon>
        <taxon>Formicidae</taxon>
        <taxon>Myrmicinae</taxon>
        <taxon>Pogonomyrmex</taxon>
    </lineage>
</organism>
<sequence>MNLYSTLHHICQGLNSLTTLLLIVFGLYHTEKFKHCLKKLAIIDVTLKSLGTTINNQQLYIKIIWLVLGWFMSVVLINCIHSLYIISQHNYDIVTVICISIILNHCSHINLIEDIMVASILGLVFCIYEYNFIHIWIN</sequence>
<keyword evidence="2" id="KW-1185">Reference proteome</keyword>